<keyword evidence="2" id="KW-1185">Reference proteome</keyword>
<sequence>MQQQQPLNPIPQAGNIPQPPSIRDLLNQKKEEFEQFSVNLGRLSVARFNAINKKTNITFHNCKSICEIILGYNMVFLPQFNQYDLVWPDLVRVARKFKILEGWCQLGWNMLENIVMDQNDINEVRVILETVERYTRSISWNMLENREGLSNF</sequence>
<dbReference type="AlphaFoldDB" id="A0A915P517"/>
<reference evidence="3" key="1">
    <citation type="submission" date="2022-11" db="UniProtKB">
        <authorList>
            <consortium name="WormBaseParasite"/>
        </authorList>
    </citation>
    <scope>IDENTIFICATION</scope>
</reference>
<evidence type="ECO:0000313" key="2">
    <source>
        <dbReference type="Proteomes" id="UP000887560"/>
    </source>
</evidence>
<dbReference type="WBParaSite" id="scf7180000423954.g11912">
    <property type="protein sequence ID" value="scf7180000423954.g11912"/>
    <property type="gene ID" value="scf7180000423954.g11912"/>
</dbReference>
<evidence type="ECO:0000313" key="3">
    <source>
        <dbReference type="WBParaSite" id="scf7180000423954.g11912"/>
    </source>
</evidence>
<name>A0A915P517_9BILA</name>
<dbReference type="Proteomes" id="UP000887560">
    <property type="component" value="Unplaced"/>
</dbReference>
<proteinExistence type="predicted"/>
<accession>A0A915P517</accession>
<organism evidence="2 3">
    <name type="scientific">Meloidogyne floridensis</name>
    <dbReference type="NCBI Taxonomy" id="298350"/>
    <lineage>
        <taxon>Eukaryota</taxon>
        <taxon>Metazoa</taxon>
        <taxon>Ecdysozoa</taxon>
        <taxon>Nematoda</taxon>
        <taxon>Chromadorea</taxon>
        <taxon>Rhabditida</taxon>
        <taxon>Tylenchina</taxon>
        <taxon>Tylenchomorpha</taxon>
        <taxon>Tylenchoidea</taxon>
        <taxon>Meloidogynidae</taxon>
        <taxon>Meloidogyninae</taxon>
        <taxon>Meloidogyne</taxon>
    </lineage>
</organism>
<protein>
    <submittedName>
        <fullName evidence="3">Uncharacterized protein</fullName>
    </submittedName>
</protein>
<evidence type="ECO:0000256" key="1">
    <source>
        <dbReference type="SAM" id="MobiDB-lite"/>
    </source>
</evidence>
<feature type="region of interest" description="Disordered" evidence="1">
    <location>
        <begin position="1"/>
        <end position="21"/>
    </location>
</feature>